<evidence type="ECO:0000256" key="2">
    <source>
        <dbReference type="SAM" id="SignalP"/>
    </source>
</evidence>
<dbReference type="Proteomes" id="UP000708208">
    <property type="component" value="Unassembled WGS sequence"/>
</dbReference>
<dbReference type="AlphaFoldDB" id="A0A8J2PFJ6"/>
<evidence type="ECO:0000313" key="4">
    <source>
        <dbReference type="Proteomes" id="UP000708208"/>
    </source>
</evidence>
<feature type="compositionally biased region" description="Low complexity" evidence="1">
    <location>
        <begin position="563"/>
        <end position="589"/>
    </location>
</feature>
<organism evidence="3 4">
    <name type="scientific">Allacma fusca</name>
    <dbReference type="NCBI Taxonomy" id="39272"/>
    <lineage>
        <taxon>Eukaryota</taxon>
        <taxon>Metazoa</taxon>
        <taxon>Ecdysozoa</taxon>
        <taxon>Arthropoda</taxon>
        <taxon>Hexapoda</taxon>
        <taxon>Collembola</taxon>
        <taxon>Symphypleona</taxon>
        <taxon>Sminthuridae</taxon>
        <taxon>Allacma</taxon>
    </lineage>
</organism>
<protein>
    <submittedName>
        <fullName evidence="3">Uncharacterized protein</fullName>
    </submittedName>
</protein>
<sequence>MNTFWLATALLAIWTLPALSFECKENDPSANAYCSDYCKSLNHGNHVAGICAKDEISCLCETKNNKTIKVRVLQDQTPKPHIEKPPQVVYSEPVKPPVMETVNTVTESVRKYRAPQGPQAQTLVCDGSPRATATCNAFCIQVVNGSGGVCNLKDQTCLCKDVQFIKKEPIPAMYYPNQQATSNDVNQQRPPQLLKPPAQNVFVEKPSGFTSQNKILNHPQRFQSQPLPQNIMTSQTPQPFHQNMVSAQAYQPLHQNMIAAQANMGTRPPGSVLMKQHLIDSLQPSPKLENLSHGVIREATTQIPDEPSKPKSPVSDQPLQGARPPQLQIPQSEQEVPSSSVSDNSTVIPRNLTTEKPEIVPTPEVSTELIKQPLQQAQQLPGSPYIQVPPNKFYGTPQASGFQGQTPQSLRPLQPPSGQMFQRPLQSPFNQPPQFSQIMPQGAMQYPPNQYNTISPVGSRPQYFNPFFHQRHPMFFQQQPANQFLQQPYNFPAQPYYYQQQNMQPMNSQFRSSTKPENLQPPINFTTPASPVSENTSAKPLEENETMSTLIEPRNKGTEIESTETTTDISETTEGGSATTEEITTTSTTPRNTGLFSAPPMEYGFKGIPSRTRAQKRVHHELLTRQPKCDPDDCKQSCAARGYSSCIPLCMPQGCHCSCADAQANKYILRSVHHS</sequence>
<gene>
    <name evidence="3" type="ORF">AFUS01_LOCUS30573</name>
</gene>
<proteinExistence type="predicted"/>
<feature type="compositionally biased region" description="Polar residues" evidence="1">
    <location>
        <begin position="343"/>
        <end position="352"/>
    </location>
</feature>
<name>A0A8J2PFJ6_9HEXA</name>
<feature type="chain" id="PRO_5035327379" evidence="2">
    <location>
        <begin position="21"/>
        <end position="675"/>
    </location>
</feature>
<keyword evidence="2" id="KW-0732">Signal</keyword>
<feature type="compositionally biased region" description="Low complexity" evidence="1">
    <location>
        <begin position="330"/>
        <end position="342"/>
    </location>
</feature>
<comment type="caution">
    <text evidence="3">The sequence shown here is derived from an EMBL/GenBank/DDBJ whole genome shotgun (WGS) entry which is preliminary data.</text>
</comment>
<feature type="signal peptide" evidence="2">
    <location>
        <begin position="1"/>
        <end position="20"/>
    </location>
</feature>
<feature type="region of interest" description="Disordered" evidence="1">
    <location>
        <begin position="300"/>
        <end position="357"/>
    </location>
</feature>
<feature type="region of interest" description="Disordered" evidence="1">
    <location>
        <begin position="557"/>
        <end position="604"/>
    </location>
</feature>
<evidence type="ECO:0000313" key="3">
    <source>
        <dbReference type="EMBL" id="CAG7820168.1"/>
    </source>
</evidence>
<reference evidence="3" key="1">
    <citation type="submission" date="2021-06" db="EMBL/GenBank/DDBJ databases">
        <authorList>
            <person name="Hodson N. C."/>
            <person name="Mongue J. A."/>
            <person name="Jaron S. K."/>
        </authorList>
    </citation>
    <scope>NUCLEOTIDE SEQUENCE</scope>
</reference>
<accession>A0A8J2PFJ6</accession>
<dbReference type="EMBL" id="CAJVCH010471461">
    <property type="protein sequence ID" value="CAG7820168.1"/>
    <property type="molecule type" value="Genomic_DNA"/>
</dbReference>
<keyword evidence="4" id="KW-1185">Reference proteome</keyword>
<evidence type="ECO:0000256" key="1">
    <source>
        <dbReference type="SAM" id="MobiDB-lite"/>
    </source>
</evidence>